<proteinExistence type="predicted"/>
<protein>
    <recommendedName>
        <fullName evidence="5">Secreted protein</fullName>
    </recommendedName>
</protein>
<feature type="region of interest" description="Disordered" evidence="1">
    <location>
        <begin position="29"/>
        <end position="83"/>
    </location>
</feature>
<evidence type="ECO:0000313" key="4">
    <source>
        <dbReference type="Proteomes" id="UP001286456"/>
    </source>
</evidence>
<keyword evidence="4" id="KW-1185">Reference proteome</keyword>
<accession>A0AAE0MKJ7</accession>
<evidence type="ECO:0008006" key="5">
    <source>
        <dbReference type="Google" id="ProtNLM"/>
    </source>
</evidence>
<evidence type="ECO:0000313" key="3">
    <source>
        <dbReference type="EMBL" id="KAK3336016.1"/>
    </source>
</evidence>
<dbReference type="EMBL" id="JAUEPO010000001">
    <property type="protein sequence ID" value="KAK3336016.1"/>
    <property type="molecule type" value="Genomic_DNA"/>
</dbReference>
<feature type="signal peptide" evidence="2">
    <location>
        <begin position="1"/>
        <end position="16"/>
    </location>
</feature>
<dbReference type="Proteomes" id="UP001286456">
    <property type="component" value="Unassembled WGS sequence"/>
</dbReference>
<gene>
    <name evidence="3" type="ORF">B0T19DRAFT_25747</name>
</gene>
<reference evidence="3" key="2">
    <citation type="submission" date="2023-06" db="EMBL/GenBank/DDBJ databases">
        <authorList>
            <consortium name="Lawrence Berkeley National Laboratory"/>
            <person name="Haridas S."/>
            <person name="Hensen N."/>
            <person name="Bonometti L."/>
            <person name="Westerberg I."/>
            <person name="Brannstrom I.O."/>
            <person name="Guillou S."/>
            <person name="Cros-Aarteil S."/>
            <person name="Calhoun S."/>
            <person name="Kuo A."/>
            <person name="Mondo S."/>
            <person name="Pangilinan J."/>
            <person name="Riley R."/>
            <person name="Labutti K."/>
            <person name="Andreopoulos B."/>
            <person name="Lipzen A."/>
            <person name="Chen C."/>
            <person name="Yanf M."/>
            <person name="Daum C."/>
            <person name="Ng V."/>
            <person name="Clum A."/>
            <person name="Steindorff A."/>
            <person name="Ohm R."/>
            <person name="Martin F."/>
            <person name="Silar P."/>
            <person name="Natvig D."/>
            <person name="Lalanne C."/>
            <person name="Gautier V."/>
            <person name="Ament-Velasquez S.L."/>
            <person name="Kruys A."/>
            <person name="Hutchinson M.I."/>
            <person name="Powell A.J."/>
            <person name="Barry K."/>
            <person name="Miller A.N."/>
            <person name="Grigoriev I.V."/>
            <person name="Debuchy R."/>
            <person name="Gladieux P."/>
            <person name="Thoren M.H."/>
            <person name="Johannesson H."/>
        </authorList>
    </citation>
    <scope>NUCLEOTIDE SEQUENCE</scope>
    <source>
        <strain evidence="3">SMH4131-1</strain>
    </source>
</reference>
<reference evidence="3" key="1">
    <citation type="journal article" date="2023" name="Mol. Phylogenet. Evol.">
        <title>Genome-scale phylogeny and comparative genomics of the fungal order Sordariales.</title>
        <authorList>
            <person name="Hensen N."/>
            <person name="Bonometti L."/>
            <person name="Westerberg I."/>
            <person name="Brannstrom I.O."/>
            <person name="Guillou S."/>
            <person name="Cros-Aarteil S."/>
            <person name="Calhoun S."/>
            <person name="Haridas S."/>
            <person name="Kuo A."/>
            <person name="Mondo S."/>
            <person name="Pangilinan J."/>
            <person name="Riley R."/>
            <person name="LaButti K."/>
            <person name="Andreopoulos B."/>
            <person name="Lipzen A."/>
            <person name="Chen C."/>
            <person name="Yan M."/>
            <person name="Daum C."/>
            <person name="Ng V."/>
            <person name="Clum A."/>
            <person name="Steindorff A."/>
            <person name="Ohm R.A."/>
            <person name="Martin F."/>
            <person name="Silar P."/>
            <person name="Natvig D.O."/>
            <person name="Lalanne C."/>
            <person name="Gautier V."/>
            <person name="Ament-Velasquez S.L."/>
            <person name="Kruys A."/>
            <person name="Hutchinson M.I."/>
            <person name="Powell A.J."/>
            <person name="Barry K."/>
            <person name="Miller A.N."/>
            <person name="Grigoriev I.V."/>
            <person name="Debuchy R."/>
            <person name="Gladieux P."/>
            <person name="Hiltunen Thoren M."/>
            <person name="Johannesson H."/>
        </authorList>
    </citation>
    <scope>NUCLEOTIDE SEQUENCE</scope>
    <source>
        <strain evidence="3">SMH4131-1</strain>
    </source>
</reference>
<feature type="chain" id="PRO_5041997522" description="Secreted protein" evidence="2">
    <location>
        <begin position="17"/>
        <end position="83"/>
    </location>
</feature>
<name>A0AAE0MKJ7_9PEZI</name>
<evidence type="ECO:0000256" key="2">
    <source>
        <dbReference type="SAM" id="SignalP"/>
    </source>
</evidence>
<evidence type="ECO:0000256" key="1">
    <source>
        <dbReference type="SAM" id="MobiDB-lite"/>
    </source>
</evidence>
<keyword evidence="2" id="KW-0732">Signal</keyword>
<sequence>MFCCCLLLVCVGSRLGKVFLHEEARNKPIEKIRNEAPPRTPSSGPVPDSPSLLASITRKSTHPITGCPILSREKGGKGKRIRG</sequence>
<organism evidence="3 4">
    <name type="scientific">Cercophora scortea</name>
    <dbReference type="NCBI Taxonomy" id="314031"/>
    <lineage>
        <taxon>Eukaryota</taxon>
        <taxon>Fungi</taxon>
        <taxon>Dikarya</taxon>
        <taxon>Ascomycota</taxon>
        <taxon>Pezizomycotina</taxon>
        <taxon>Sordariomycetes</taxon>
        <taxon>Sordariomycetidae</taxon>
        <taxon>Sordariales</taxon>
        <taxon>Lasiosphaeriaceae</taxon>
        <taxon>Cercophora</taxon>
    </lineage>
</organism>
<dbReference type="AlphaFoldDB" id="A0AAE0MKJ7"/>
<comment type="caution">
    <text evidence="3">The sequence shown here is derived from an EMBL/GenBank/DDBJ whole genome shotgun (WGS) entry which is preliminary data.</text>
</comment>